<dbReference type="WBParaSite" id="HNAJ_0000922101-mRNA-1">
    <property type="protein sequence ID" value="HNAJ_0000922101-mRNA-1"/>
    <property type="gene ID" value="HNAJ_0000922101"/>
</dbReference>
<keyword evidence="3" id="KW-1185">Reference proteome</keyword>
<gene>
    <name evidence="2" type="ORF">HNAJ_LOCUS9217</name>
</gene>
<feature type="region of interest" description="Disordered" evidence="1">
    <location>
        <begin position="179"/>
        <end position="202"/>
    </location>
</feature>
<accession>A0A0R3TP52</accession>
<reference evidence="2 3" key="2">
    <citation type="submission" date="2018-11" db="EMBL/GenBank/DDBJ databases">
        <authorList>
            <consortium name="Pathogen Informatics"/>
        </authorList>
    </citation>
    <scope>NUCLEOTIDE SEQUENCE [LARGE SCALE GENOMIC DNA]</scope>
</reference>
<reference evidence="4" key="1">
    <citation type="submission" date="2017-02" db="UniProtKB">
        <authorList>
            <consortium name="WormBaseParasite"/>
        </authorList>
    </citation>
    <scope>IDENTIFICATION</scope>
</reference>
<feature type="region of interest" description="Disordered" evidence="1">
    <location>
        <begin position="128"/>
        <end position="151"/>
    </location>
</feature>
<evidence type="ECO:0000256" key="1">
    <source>
        <dbReference type="SAM" id="MobiDB-lite"/>
    </source>
</evidence>
<dbReference type="Proteomes" id="UP000278807">
    <property type="component" value="Unassembled WGS sequence"/>
</dbReference>
<evidence type="ECO:0000313" key="2">
    <source>
        <dbReference type="EMBL" id="VDO05583.1"/>
    </source>
</evidence>
<dbReference type="AlphaFoldDB" id="A0A0R3TP52"/>
<sequence>MNAYMQPSPAPTTLIKASAGVCSDSISPPSPSSWHLITAYPTNVVAASVAGTPHRSTPLANNAVAALPDTQTVRKSFTSRVSEMLFPQKMVKGMFIYTICHGDGCKFIASPPPSSMLLLTPSPASPITVKSKSLSDHRQHHHHDIQELEPQPAYSDGSNTYYVINIDRRWAASSTAYPATPKTNPLSPHPPMVIPGPDTSYV</sequence>
<protein>
    <submittedName>
        <fullName evidence="2 4">Uncharacterized protein</fullName>
    </submittedName>
</protein>
<evidence type="ECO:0000313" key="4">
    <source>
        <dbReference type="WBParaSite" id="HNAJ_0000922101-mRNA-1"/>
    </source>
</evidence>
<evidence type="ECO:0000313" key="3">
    <source>
        <dbReference type="Proteomes" id="UP000278807"/>
    </source>
</evidence>
<dbReference type="OrthoDB" id="6267525at2759"/>
<organism evidence="4">
    <name type="scientific">Rodentolepis nana</name>
    <name type="common">Dwarf tapeworm</name>
    <name type="synonym">Hymenolepis nana</name>
    <dbReference type="NCBI Taxonomy" id="102285"/>
    <lineage>
        <taxon>Eukaryota</taxon>
        <taxon>Metazoa</taxon>
        <taxon>Spiralia</taxon>
        <taxon>Lophotrochozoa</taxon>
        <taxon>Platyhelminthes</taxon>
        <taxon>Cestoda</taxon>
        <taxon>Eucestoda</taxon>
        <taxon>Cyclophyllidea</taxon>
        <taxon>Hymenolepididae</taxon>
        <taxon>Rodentolepis</taxon>
    </lineage>
</organism>
<proteinExistence type="predicted"/>
<name>A0A0R3TP52_RODNA</name>
<dbReference type="EMBL" id="UZAE01012534">
    <property type="protein sequence ID" value="VDO05583.1"/>
    <property type="molecule type" value="Genomic_DNA"/>
</dbReference>